<protein>
    <submittedName>
        <fullName evidence="1">Uncharacterized protein</fullName>
    </submittedName>
</protein>
<dbReference type="WBParaSite" id="SCUD_0001943501-mRNA-1">
    <property type="protein sequence ID" value="SCUD_0001943501-mRNA-1"/>
    <property type="gene ID" value="SCUD_0001943501"/>
</dbReference>
<evidence type="ECO:0000313" key="1">
    <source>
        <dbReference type="WBParaSite" id="SCUD_0001943501-mRNA-1"/>
    </source>
</evidence>
<dbReference type="AlphaFoldDB" id="A0A183KWI8"/>
<proteinExistence type="predicted"/>
<organism evidence="1">
    <name type="scientific">Schistosoma curassoni</name>
    <dbReference type="NCBI Taxonomy" id="6186"/>
    <lineage>
        <taxon>Eukaryota</taxon>
        <taxon>Metazoa</taxon>
        <taxon>Spiralia</taxon>
        <taxon>Lophotrochozoa</taxon>
        <taxon>Platyhelminthes</taxon>
        <taxon>Trematoda</taxon>
        <taxon>Digenea</taxon>
        <taxon>Strigeidida</taxon>
        <taxon>Schistosomatoidea</taxon>
        <taxon>Schistosomatidae</taxon>
        <taxon>Schistosoma</taxon>
    </lineage>
</organism>
<sequence length="100" mass="11084">MDVLAVVVGVMIVDFKFDNGLLLLIQIKPVLLAILDVSKETLPLGLVNDELGRKEVFLNSENDLFNSILNKLDILVGIDCINLSKSSRVILTDCVIFDRL</sequence>
<reference evidence="1" key="1">
    <citation type="submission" date="2016-06" db="UniProtKB">
        <authorList>
            <consortium name="WormBaseParasite"/>
        </authorList>
    </citation>
    <scope>IDENTIFICATION</scope>
</reference>
<accession>A0A183KWI8</accession>
<name>A0A183KWI8_9TREM</name>